<dbReference type="Gene3D" id="1.10.220.20">
    <property type="match status" value="1"/>
</dbReference>
<dbReference type="InParanoid" id="A0A3N4KUZ2"/>
<dbReference type="PROSITE" id="PS50190">
    <property type="entry name" value="SEC7"/>
    <property type="match status" value="1"/>
</dbReference>
<dbReference type="InterPro" id="IPR023394">
    <property type="entry name" value="Sec7_C_sf"/>
</dbReference>
<gene>
    <name evidence="3" type="ORF">P167DRAFT_572493</name>
</gene>
<dbReference type="Pfam" id="PF01369">
    <property type="entry name" value="Sec7"/>
    <property type="match status" value="1"/>
</dbReference>
<evidence type="ECO:0000313" key="4">
    <source>
        <dbReference type="Proteomes" id="UP000277580"/>
    </source>
</evidence>
<dbReference type="SUPFAM" id="SSF48371">
    <property type="entry name" value="ARM repeat"/>
    <property type="match status" value="1"/>
</dbReference>
<feature type="compositionally biased region" description="Pro residues" evidence="1">
    <location>
        <begin position="1546"/>
        <end position="1556"/>
    </location>
</feature>
<dbReference type="SMART" id="SM00222">
    <property type="entry name" value="Sec7"/>
    <property type="match status" value="1"/>
</dbReference>
<feature type="compositionally biased region" description="Basic and acidic residues" evidence="1">
    <location>
        <begin position="1557"/>
        <end position="1567"/>
    </location>
</feature>
<feature type="compositionally biased region" description="Polar residues" evidence="1">
    <location>
        <begin position="511"/>
        <end position="521"/>
    </location>
</feature>
<dbReference type="GO" id="GO:0032012">
    <property type="term" value="P:regulation of ARF protein signal transduction"/>
    <property type="evidence" value="ECO:0007669"/>
    <property type="project" value="InterPro"/>
</dbReference>
<dbReference type="Pfam" id="PF12783">
    <property type="entry name" value="Sec7-like_HUS"/>
    <property type="match status" value="1"/>
</dbReference>
<evidence type="ECO:0000313" key="3">
    <source>
        <dbReference type="EMBL" id="RPB14340.1"/>
    </source>
</evidence>
<dbReference type="InterPro" id="IPR016024">
    <property type="entry name" value="ARM-type_fold"/>
</dbReference>
<dbReference type="PANTHER" id="PTHR10663:SF388">
    <property type="entry name" value="GOLGI-SPECIFIC BREFELDIN A-RESISTANCE GUANINE NUCLEOTIDE EXCHANGE FACTOR 1"/>
    <property type="match status" value="1"/>
</dbReference>
<accession>A0A3N4KUZ2</accession>
<dbReference type="STRING" id="1392247.A0A3N4KUZ2"/>
<keyword evidence="4" id="KW-1185">Reference proteome</keyword>
<reference evidence="3 4" key="1">
    <citation type="journal article" date="2018" name="Nat. Ecol. Evol.">
        <title>Pezizomycetes genomes reveal the molecular basis of ectomycorrhizal truffle lifestyle.</title>
        <authorList>
            <person name="Murat C."/>
            <person name="Payen T."/>
            <person name="Noel B."/>
            <person name="Kuo A."/>
            <person name="Morin E."/>
            <person name="Chen J."/>
            <person name="Kohler A."/>
            <person name="Krizsan K."/>
            <person name="Balestrini R."/>
            <person name="Da Silva C."/>
            <person name="Montanini B."/>
            <person name="Hainaut M."/>
            <person name="Levati E."/>
            <person name="Barry K.W."/>
            <person name="Belfiori B."/>
            <person name="Cichocki N."/>
            <person name="Clum A."/>
            <person name="Dockter R.B."/>
            <person name="Fauchery L."/>
            <person name="Guy J."/>
            <person name="Iotti M."/>
            <person name="Le Tacon F."/>
            <person name="Lindquist E.A."/>
            <person name="Lipzen A."/>
            <person name="Malagnac F."/>
            <person name="Mello A."/>
            <person name="Molinier V."/>
            <person name="Miyauchi S."/>
            <person name="Poulain J."/>
            <person name="Riccioni C."/>
            <person name="Rubini A."/>
            <person name="Sitrit Y."/>
            <person name="Splivallo R."/>
            <person name="Traeger S."/>
            <person name="Wang M."/>
            <person name="Zifcakova L."/>
            <person name="Wipf D."/>
            <person name="Zambonelli A."/>
            <person name="Paolocci F."/>
            <person name="Nowrousian M."/>
            <person name="Ottonello S."/>
            <person name="Baldrian P."/>
            <person name="Spatafora J.W."/>
            <person name="Henrissat B."/>
            <person name="Nagy L.G."/>
            <person name="Aury J.M."/>
            <person name="Wincker P."/>
            <person name="Grigoriev I.V."/>
            <person name="Bonfante P."/>
            <person name="Martin F.M."/>
        </authorList>
    </citation>
    <scope>NUCLEOTIDE SEQUENCE [LARGE SCALE GENOMIC DNA]</scope>
    <source>
        <strain evidence="3 4">CCBAS932</strain>
    </source>
</reference>
<dbReference type="CDD" id="cd00171">
    <property type="entry name" value="Sec7"/>
    <property type="match status" value="1"/>
</dbReference>
<evidence type="ECO:0000256" key="1">
    <source>
        <dbReference type="SAM" id="MobiDB-lite"/>
    </source>
</evidence>
<dbReference type="EMBL" id="ML119118">
    <property type="protein sequence ID" value="RPB14340.1"/>
    <property type="molecule type" value="Genomic_DNA"/>
</dbReference>
<feature type="region of interest" description="Disordered" evidence="1">
    <location>
        <begin position="505"/>
        <end position="540"/>
    </location>
</feature>
<evidence type="ECO:0000259" key="2">
    <source>
        <dbReference type="PROSITE" id="PS50190"/>
    </source>
</evidence>
<dbReference type="GO" id="GO:0005794">
    <property type="term" value="C:Golgi apparatus"/>
    <property type="evidence" value="ECO:0007669"/>
    <property type="project" value="UniProtKB-ARBA"/>
</dbReference>
<name>A0A3N4KUZ2_9PEZI</name>
<sequence length="1581" mass="173771">MEDDIIPTFPPLPRALSVAIDPIALVTTECIIITSAMRKNARWAQSSVSVILGGGGNSGLIGAGGTPSSGMSTPVPGSPAASLQRGRVGAKGVLDELNGDVGLAGRWGLRGKKGKSIQDNPLMAAFSKLRVDLQDCKDIRTFDTPSLLHPFLQVIRSSSTSGPITSLALISISKFFSYGLISSTSPRLSTAMQLLSSGITHCRFEASDSAQDEVVLLRILKLMEMMISGPGGALLGDESVCEMMETGLSMCCQMRLSEVLRRSAEMSMVFMCQVVFERLKHLEIEAEDEGTNLEDGYSGDQMGAVKMEPSVNGENTAIQPLQPSDGRPSTDLVIDTSRDQPTPTLTVAPVNMDKAPDSESSTEIAEIKPYSLPSIRELLRVLVELLDPHNKTHTDTMRVMAMRIIDVAFEVAGPSIAKHPSLATLAKDDLCRYLFQLVRSDTMSILQESLRVTGTVLATTRGVLKLQQELFLSYVVACLHPRVEIPREPGIDPILYEGVPQAPKLVKPAPSQGSSGRNTPVQVKERQKLGLEGGTRRPDAREAMVESVGALARIPTYMVELYVNYDCEVDRSDLCEDVVGFLSRNAFPDSATWSTTNVPPLCLDALLGYISFISDRLNDHPHTEGLPSPDVLRAQRSLKQTVIRGAARFNEDPKKGIAFLVSQGIIDSADNPASIAKFLQGTTRLNKKVLGEYISKKQNEAILKEFMEMFDFRGKRVDEALRDMLNSFRLPGESALIERIVERFSELYCGPAKPEEVADKDSVFVLTYAIIMLNTDQHNPNLKQQSRMKYEDFARNLRGVNGGKNFAPEYLQAIYDTIRTNEIILPEEHDNKHAFDSAWKELLIKASSNGNLTICDTNIYDADMFAATWKPIVATLSYVFMSATDDAVFHRVITGFDQCAMIAAKHGLKDVLDHVVRCLSTISTLATEKPPSTSLNTEIQVKGNSVMVSELAVKFGRDFKAQLAMVVLFRVITGNEEILNKGWDQIVRIWLNLFVNSLIPPFFAQSDSGLDIPPIQLQTPSVVIERNQATRDVGLFSALSSYLSSYASDDPPEPSDEELDSTLCTVDCINVCHLGDMFANIMHLDAAALDPLVTSLLAQLPNIDDDDDDENVVVLKPDYNSPTNGTHTVNKGPKYDPAVVYVLEFATSLVLRDESTVATHGKVLADTLMGIIRNSTRVHSIIVSRVVYYLFSLLQASHEHSFLNVPVVLHSIAALDKTLLDKAASLVIKGLSKCAKSGSSSLKSEMINSPDFWVLFRALLPNVDACAEVFGVMEFITTESPGNVTSDNYVPVVSLLNDFASAGSVGSVFEQKQDKLARRGKAKKLVDRPDSEVVLRGVKAVHMIFQLTSRVPTLILQSHLEKKEAWTTYWTPILESLSAQCINPCREIRGQAFTSLQQSLLSPALTSDDHHEWTAIFGDVLFPLINRLLKPEVYQSDPRGMSDTRVLAATMLCKVFLHYLVMLAEWDGMLDLWLKILDIMDRLMNSGQGDHLEEAVPESLKNVLLVMASGKYLVPPEEDATGEELWNQTWKRLERFLPGFLAELFPPSPPPPPPPALKEEPTEKLEADSAVEASSEVPPAS</sequence>
<dbReference type="PANTHER" id="PTHR10663">
    <property type="entry name" value="GUANYL-NUCLEOTIDE EXCHANGE FACTOR"/>
    <property type="match status" value="1"/>
</dbReference>
<protein>
    <submittedName>
        <fullName evidence="3">Sec7-domain-containing protein</fullName>
    </submittedName>
</protein>
<dbReference type="FunCoup" id="A0A3N4KUZ2">
    <property type="interactions" value="988"/>
</dbReference>
<dbReference type="InterPro" id="IPR035999">
    <property type="entry name" value="Sec7_dom_sf"/>
</dbReference>
<dbReference type="GO" id="GO:0005085">
    <property type="term" value="F:guanyl-nucleotide exchange factor activity"/>
    <property type="evidence" value="ECO:0007669"/>
    <property type="project" value="InterPro"/>
</dbReference>
<organism evidence="3 4">
    <name type="scientific">Morchella conica CCBAS932</name>
    <dbReference type="NCBI Taxonomy" id="1392247"/>
    <lineage>
        <taxon>Eukaryota</taxon>
        <taxon>Fungi</taxon>
        <taxon>Dikarya</taxon>
        <taxon>Ascomycota</taxon>
        <taxon>Pezizomycotina</taxon>
        <taxon>Pezizomycetes</taxon>
        <taxon>Pezizales</taxon>
        <taxon>Morchellaceae</taxon>
        <taxon>Morchella</taxon>
    </lineage>
</organism>
<feature type="region of interest" description="Disordered" evidence="1">
    <location>
        <begin position="1544"/>
        <end position="1581"/>
    </location>
</feature>
<dbReference type="SUPFAM" id="SSF48425">
    <property type="entry name" value="Sec7 domain"/>
    <property type="match status" value="1"/>
</dbReference>
<dbReference type="Proteomes" id="UP000277580">
    <property type="component" value="Unassembled WGS sequence"/>
</dbReference>
<dbReference type="InterPro" id="IPR056604">
    <property type="entry name" value="GBF1-like_TPR"/>
</dbReference>
<feature type="domain" description="SEC7" evidence="2">
    <location>
        <begin position="631"/>
        <end position="821"/>
    </location>
</feature>
<dbReference type="Gene3D" id="1.10.1000.11">
    <property type="entry name" value="Arf Nucleotide-binding Site Opener,domain 2"/>
    <property type="match status" value="1"/>
</dbReference>
<dbReference type="Pfam" id="PF23325">
    <property type="entry name" value="TPR_28"/>
    <property type="match status" value="1"/>
</dbReference>
<dbReference type="GO" id="GO:0016192">
    <property type="term" value="P:vesicle-mediated transport"/>
    <property type="evidence" value="ECO:0007669"/>
    <property type="project" value="UniProtKB-ARBA"/>
</dbReference>
<proteinExistence type="predicted"/>
<feature type="compositionally biased region" description="Basic and acidic residues" evidence="1">
    <location>
        <begin position="523"/>
        <end position="540"/>
    </location>
</feature>
<dbReference type="InterPro" id="IPR032691">
    <property type="entry name" value="Mon2/Sec7/BIG1-like_HUS"/>
</dbReference>
<dbReference type="OrthoDB" id="10258608at2759"/>
<dbReference type="InterPro" id="IPR000904">
    <property type="entry name" value="Sec7_dom"/>
</dbReference>